<feature type="domain" description="Lipopolysaccharide assembly protein A" evidence="7">
    <location>
        <begin position="96"/>
        <end position="148"/>
    </location>
</feature>
<organism evidence="8 9">
    <name type="scientific">Rhodococcus coprophilus</name>
    <dbReference type="NCBI Taxonomy" id="38310"/>
    <lineage>
        <taxon>Bacteria</taxon>
        <taxon>Bacillati</taxon>
        <taxon>Actinomycetota</taxon>
        <taxon>Actinomycetes</taxon>
        <taxon>Mycobacteriales</taxon>
        <taxon>Nocardiaceae</taxon>
        <taxon>Rhodococcus</taxon>
    </lineage>
</organism>
<evidence type="ECO:0000313" key="9">
    <source>
        <dbReference type="Proteomes" id="UP000249091"/>
    </source>
</evidence>
<evidence type="ECO:0000259" key="7">
    <source>
        <dbReference type="Pfam" id="PF06305"/>
    </source>
</evidence>
<sequence>MPARNPSDRNDSGVPDGMSTSSRGPDESNPDYSPSPQRSGASVPSLGTTPDPDSPGGLHPDLARRKGIRRTRTGALWTALLAGVLILLLLLVFILQNLDSITLELFGWDFSLPLGVALLFAAIAGAAIVGLTGGLRILQLRHAANRQRTLTTGQ</sequence>
<evidence type="ECO:0000256" key="1">
    <source>
        <dbReference type="ARBA" id="ARBA00022475"/>
    </source>
</evidence>
<dbReference type="KEGG" id="rcr:NCTC10994_00524"/>
<gene>
    <name evidence="8" type="ORF">NCTC10994_00524</name>
</gene>
<evidence type="ECO:0000256" key="6">
    <source>
        <dbReference type="SAM" id="Phobius"/>
    </source>
</evidence>
<feature type="region of interest" description="Disordered" evidence="5">
    <location>
        <begin position="1"/>
        <end position="65"/>
    </location>
</feature>
<protein>
    <submittedName>
        <fullName evidence="8">Uncharacterized integral membrane protein</fullName>
    </submittedName>
</protein>
<feature type="transmembrane region" description="Helical" evidence="6">
    <location>
        <begin position="115"/>
        <end position="138"/>
    </location>
</feature>
<feature type="compositionally biased region" description="Polar residues" evidence="5">
    <location>
        <begin position="30"/>
        <end position="48"/>
    </location>
</feature>
<evidence type="ECO:0000256" key="3">
    <source>
        <dbReference type="ARBA" id="ARBA00022989"/>
    </source>
</evidence>
<feature type="compositionally biased region" description="Basic and acidic residues" evidence="5">
    <location>
        <begin position="1"/>
        <end position="11"/>
    </location>
</feature>
<name>A0A2X4TNL9_9NOCA</name>
<accession>A0A2X4TNL9</accession>
<dbReference type="InterPro" id="IPR010445">
    <property type="entry name" value="LapA_dom"/>
</dbReference>
<dbReference type="STRING" id="1219011.GCA_001895045_00244"/>
<keyword evidence="4 6" id="KW-0472">Membrane</keyword>
<feature type="transmembrane region" description="Helical" evidence="6">
    <location>
        <begin position="74"/>
        <end position="95"/>
    </location>
</feature>
<evidence type="ECO:0000313" key="8">
    <source>
        <dbReference type="EMBL" id="SQI28771.1"/>
    </source>
</evidence>
<evidence type="ECO:0000256" key="2">
    <source>
        <dbReference type="ARBA" id="ARBA00022692"/>
    </source>
</evidence>
<proteinExistence type="predicted"/>
<dbReference type="GO" id="GO:0005886">
    <property type="term" value="C:plasma membrane"/>
    <property type="evidence" value="ECO:0007669"/>
    <property type="project" value="InterPro"/>
</dbReference>
<keyword evidence="2 6" id="KW-0812">Transmembrane</keyword>
<keyword evidence="9" id="KW-1185">Reference proteome</keyword>
<dbReference type="EMBL" id="LS483468">
    <property type="protein sequence ID" value="SQI28771.1"/>
    <property type="molecule type" value="Genomic_DNA"/>
</dbReference>
<evidence type="ECO:0000256" key="4">
    <source>
        <dbReference type="ARBA" id="ARBA00023136"/>
    </source>
</evidence>
<dbReference type="Proteomes" id="UP000249091">
    <property type="component" value="Chromosome 1"/>
</dbReference>
<dbReference type="Pfam" id="PF06305">
    <property type="entry name" value="LapA_dom"/>
    <property type="match status" value="1"/>
</dbReference>
<keyword evidence="3 6" id="KW-1133">Transmembrane helix</keyword>
<dbReference type="AlphaFoldDB" id="A0A2X4TNL9"/>
<evidence type="ECO:0000256" key="5">
    <source>
        <dbReference type="SAM" id="MobiDB-lite"/>
    </source>
</evidence>
<keyword evidence="1" id="KW-1003">Cell membrane</keyword>
<reference evidence="8 9" key="1">
    <citation type="submission" date="2018-06" db="EMBL/GenBank/DDBJ databases">
        <authorList>
            <consortium name="Pathogen Informatics"/>
            <person name="Doyle S."/>
        </authorList>
    </citation>
    <scope>NUCLEOTIDE SEQUENCE [LARGE SCALE GENOMIC DNA]</scope>
    <source>
        <strain evidence="8 9">NCTC10994</strain>
    </source>
</reference>